<keyword evidence="2" id="KW-1017">Isopeptide bond</keyword>
<dbReference type="Proteomes" id="UP001434883">
    <property type="component" value="Unassembled WGS sequence"/>
</dbReference>
<gene>
    <name evidence="14" type="ORF">XENOCAPTIV_021886</name>
</gene>
<accession>A0ABV0QF57</accession>
<comment type="subcellular location">
    <subcellularLocation>
        <location evidence="1 11">Nucleus</location>
    </subcellularLocation>
</comment>
<feature type="region of interest" description="Disordered" evidence="12">
    <location>
        <begin position="313"/>
        <end position="346"/>
    </location>
</feature>
<dbReference type="InterPro" id="IPR036390">
    <property type="entry name" value="WH_DNA-bd_sf"/>
</dbReference>
<dbReference type="EMBL" id="JAHRIN010008885">
    <property type="protein sequence ID" value="MEQ2194046.1"/>
    <property type="molecule type" value="Genomic_DNA"/>
</dbReference>
<keyword evidence="4" id="KW-0221">Differentiation</keyword>
<evidence type="ECO:0000256" key="12">
    <source>
        <dbReference type="SAM" id="MobiDB-lite"/>
    </source>
</evidence>
<feature type="region of interest" description="Disordered" evidence="12">
    <location>
        <begin position="96"/>
        <end position="123"/>
    </location>
</feature>
<feature type="DNA-binding region" description="Fork-head" evidence="11">
    <location>
        <begin position="123"/>
        <end position="217"/>
    </location>
</feature>
<dbReference type="PROSITE" id="PS50039">
    <property type="entry name" value="FORK_HEAD_3"/>
    <property type="match status" value="1"/>
</dbReference>
<evidence type="ECO:0000256" key="9">
    <source>
        <dbReference type="ARBA" id="ARBA00023242"/>
    </source>
</evidence>
<dbReference type="PRINTS" id="PR00053">
    <property type="entry name" value="FORKHEAD"/>
</dbReference>
<dbReference type="PROSITE" id="PS00657">
    <property type="entry name" value="FORK_HEAD_1"/>
    <property type="match status" value="1"/>
</dbReference>
<keyword evidence="8" id="KW-0804">Transcription</keyword>
<keyword evidence="6" id="KW-0805">Transcription regulation</keyword>
<dbReference type="InterPro" id="IPR030456">
    <property type="entry name" value="TF_fork_head_CS_2"/>
</dbReference>
<dbReference type="InterPro" id="IPR036388">
    <property type="entry name" value="WH-like_DNA-bd_sf"/>
</dbReference>
<dbReference type="PANTHER" id="PTHR11829">
    <property type="entry name" value="FORKHEAD BOX PROTEIN"/>
    <property type="match status" value="1"/>
</dbReference>
<comment type="caution">
    <text evidence="14">The sequence shown here is derived from an EMBL/GenBank/DDBJ whole genome shotgun (WGS) entry which is preliminary data.</text>
</comment>
<dbReference type="InterPro" id="IPR018122">
    <property type="entry name" value="TF_fork_head_CS_1"/>
</dbReference>
<dbReference type="InterPro" id="IPR001766">
    <property type="entry name" value="Fork_head_dom"/>
</dbReference>
<name>A0ABV0QF57_9TELE</name>
<protein>
    <recommendedName>
        <fullName evidence="10">Forkhead box protein L2</fullName>
    </recommendedName>
</protein>
<dbReference type="Pfam" id="PF00250">
    <property type="entry name" value="Forkhead"/>
    <property type="match status" value="1"/>
</dbReference>
<evidence type="ECO:0000256" key="10">
    <source>
        <dbReference type="ARBA" id="ARBA00034872"/>
    </source>
</evidence>
<keyword evidence="15" id="KW-1185">Reference proteome</keyword>
<evidence type="ECO:0000256" key="11">
    <source>
        <dbReference type="PROSITE-ProRule" id="PRU00089"/>
    </source>
</evidence>
<evidence type="ECO:0000259" key="13">
    <source>
        <dbReference type="PROSITE" id="PS50039"/>
    </source>
</evidence>
<dbReference type="Gene3D" id="1.10.10.10">
    <property type="entry name" value="Winged helix-like DNA-binding domain superfamily/Winged helix DNA-binding domain"/>
    <property type="match status" value="1"/>
</dbReference>
<evidence type="ECO:0000256" key="2">
    <source>
        <dbReference type="ARBA" id="ARBA00022499"/>
    </source>
</evidence>
<evidence type="ECO:0000256" key="8">
    <source>
        <dbReference type="ARBA" id="ARBA00023163"/>
    </source>
</evidence>
<keyword evidence="7 11" id="KW-0238">DNA-binding</keyword>
<dbReference type="PANTHER" id="PTHR11829:SF411">
    <property type="entry name" value="FORKHEAD BOX PROTEIN L2"/>
    <property type="match status" value="1"/>
</dbReference>
<keyword evidence="3" id="KW-0597">Phosphoprotein</keyword>
<dbReference type="InterPro" id="IPR047515">
    <property type="entry name" value="FH_FOXL2"/>
</dbReference>
<evidence type="ECO:0000313" key="14">
    <source>
        <dbReference type="EMBL" id="MEQ2194046.1"/>
    </source>
</evidence>
<evidence type="ECO:0000256" key="7">
    <source>
        <dbReference type="ARBA" id="ARBA00023125"/>
    </source>
</evidence>
<dbReference type="CDD" id="cd20028">
    <property type="entry name" value="FH_FOXL2"/>
    <property type="match status" value="1"/>
</dbReference>
<evidence type="ECO:0000256" key="5">
    <source>
        <dbReference type="ARBA" id="ARBA00022843"/>
    </source>
</evidence>
<keyword evidence="9 11" id="KW-0539">Nucleus</keyword>
<dbReference type="PROSITE" id="PS00658">
    <property type="entry name" value="FORK_HEAD_2"/>
    <property type="match status" value="1"/>
</dbReference>
<dbReference type="InterPro" id="IPR050211">
    <property type="entry name" value="FOX_domain-containing"/>
</dbReference>
<feature type="domain" description="Fork-head" evidence="13">
    <location>
        <begin position="123"/>
        <end position="217"/>
    </location>
</feature>
<dbReference type="SMART" id="SM00339">
    <property type="entry name" value="FH"/>
    <property type="match status" value="1"/>
</dbReference>
<evidence type="ECO:0000256" key="3">
    <source>
        <dbReference type="ARBA" id="ARBA00022553"/>
    </source>
</evidence>
<keyword evidence="5" id="KW-0832">Ubl conjugation</keyword>
<feature type="compositionally biased region" description="Basic residues" evidence="12">
    <location>
        <begin position="316"/>
        <end position="325"/>
    </location>
</feature>
<proteinExistence type="predicted"/>
<evidence type="ECO:0000256" key="1">
    <source>
        <dbReference type="ARBA" id="ARBA00004123"/>
    </source>
</evidence>
<evidence type="ECO:0000256" key="4">
    <source>
        <dbReference type="ARBA" id="ARBA00022782"/>
    </source>
</evidence>
<organism evidence="14 15">
    <name type="scientific">Xenoophorus captivus</name>
    <dbReference type="NCBI Taxonomy" id="1517983"/>
    <lineage>
        <taxon>Eukaryota</taxon>
        <taxon>Metazoa</taxon>
        <taxon>Chordata</taxon>
        <taxon>Craniata</taxon>
        <taxon>Vertebrata</taxon>
        <taxon>Euteleostomi</taxon>
        <taxon>Actinopterygii</taxon>
        <taxon>Neopterygii</taxon>
        <taxon>Teleostei</taxon>
        <taxon>Neoteleostei</taxon>
        <taxon>Acanthomorphata</taxon>
        <taxon>Ovalentaria</taxon>
        <taxon>Atherinomorphae</taxon>
        <taxon>Cyprinodontiformes</taxon>
        <taxon>Goodeidae</taxon>
        <taxon>Xenoophorus</taxon>
    </lineage>
</organism>
<sequence length="381" mass="43330">MTGTRSTPCSRVYMRTTRAEQPPCNSMYSMSWLLCTINAMLFSLKLNCKGQFAYHWFLHTCHLQNLISVRRKRVSAGSYVCLPNEEDQMALMIHDTNTTNEKERPKEEPDQDKAAEKPDPSQKPPYSYVALIAMAIRESAEKRLTLSGIYQYIISKFPFYEKNKKGWQNSIRHNLSLNECFIKVPREGGGERKGNYWTLDPACEDMFEKGNYRRRRRMKRPFRPPPAHFQPGKALFGGDGYGYLTPPKYLQSSFMNNSWSLGQPPTPMSYTSCQMAGGNVSPVNVKGLTAPSSYNPYSRVQSMTLPSMVNSYNGMSHHHHHHPHHTQQLSPATAAPPPVSSSNGAGLQFACSRQPAELSMMHCSYWEHETKHSALHTRIDI</sequence>
<evidence type="ECO:0000313" key="15">
    <source>
        <dbReference type="Proteomes" id="UP001434883"/>
    </source>
</evidence>
<reference evidence="14 15" key="1">
    <citation type="submission" date="2021-06" db="EMBL/GenBank/DDBJ databases">
        <authorList>
            <person name="Palmer J.M."/>
        </authorList>
    </citation>
    <scope>NUCLEOTIDE SEQUENCE [LARGE SCALE GENOMIC DNA]</scope>
    <source>
        <strain evidence="14 15">XC_2019</strain>
        <tissue evidence="14">Muscle</tissue>
    </source>
</reference>
<feature type="compositionally biased region" description="Basic and acidic residues" evidence="12">
    <location>
        <begin position="100"/>
        <end position="120"/>
    </location>
</feature>
<evidence type="ECO:0000256" key="6">
    <source>
        <dbReference type="ARBA" id="ARBA00023015"/>
    </source>
</evidence>
<dbReference type="SUPFAM" id="SSF46785">
    <property type="entry name" value="Winged helix' DNA-binding domain"/>
    <property type="match status" value="1"/>
</dbReference>